<proteinExistence type="inferred from homology"/>
<dbReference type="EMBL" id="LR586016">
    <property type="protein sequence ID" value="VIP04405.1"/>
    <property type="molecule type" value="Genomic_DNA"/>
</dbReference>
<evidence type="ECO:0000256" key="1">
    <source>
        <dbReference type="ARBA" id="ARBA00004533"/>
    </source>
</evidence>
<keyword evidence="3" id="KW-0813">Transport</keyword>
<evidence type="ECO:0000256" key="9">
    <source>
        <dbReference type="ARBA" id="ARBA00023136"/>
    </source>
</evidence>
<keyword evidence="4" id="KW-1003">Cell membrane</keyword>
<keyword evidence="8" id="KW-1133">Transmembrane helix</keyword>
<keyword evidence="6" id="KW-0812">Transmembrane</keyword>
<dbReference type="PANTHER" id="PTHR38831:SF2">
    <property type="entry name" value="TYPE II SECRETION SYSTEM PROTEIN K"/>
    <property type="match status" value="1"/>
</dbReference>
<comment type="subcellular location">
    <subcellularLocation>
        <location evidence="1">Cell inner membrane</location>
    </subcellularLocation>
</comment>
<evidence type="ECO:0000256" key="7">
    <source>
        <dbReference type="ARBA" id="ARBA00022927"/>
    </source>
</evidence>
<dbReference type="RefSeq" id="WP_162659493.1">
    <property type="nucleotide sequence ID" value="NZ_LR593887.1"/>
</dbReference>
<dbReference type="EMBL" id="LR593887">
    <property type="protein sequence ID" value="VTS06172.1"/>
    <property type="molecule type" value="Genomic_DNA"/>
</dbReference>
<dbReference type="Proteomes" id="UP000464378">
    <property type="component" value="Chromosome"/>
</dbReference>
<dbReference type="Gene3D" id="1.10.40.60">
    <property type="entry name" value="EpsJ-like"/>
    <property type="match status" value="1"/>
</dbReference>
<organism evidence="13">
    <name type="scientific">Tuwongella immobilis</name>
    <dbReference type="NCBI Taxonomy" id="692036"/>
    <lineage>
        <taxon>Bacteria</taxon>
        <taxon>Pseudomonadati</taxon>
        <taxon>Planctomycetota</taxon>
        <taxon>Planctomycetia</taxon>
        <taxon>Gemmatales</taxon>
        <taxon>Gemmataceae</taxon>
        <taxon>Tuwongella</taxon>
    </lineage>
</organism>
<dbReference type="KEGG" id="tim:GMBLW1_47880"/>
<dbReference type="InterPro" id="IPR038072">
    <property type="entry name" value="GspK_central_sf"/>
</dbReference>
<keyword evidence="7" id="KW-0653">Protein transport</keyword>
<keyword evidence="9" id="KW-0472">Membrane</keyword>
<evidence type="ECO:0000259" key="11">
    <source>
        <dbReference type="Pfam" id="PF03934"/>
    </source>
</evidence>
<evidence type="ECO:0000256" key="5">
    <source>
        <dbReference type="ARBA" id="ARBA00022519"/>
    </source>
</evidence>
<dbReference type="GO" id="GO:0009306">
    <property type="term" value="P:protein secretion"/>
    <property type="evidence" value="ECO:0007669"/>
    <property type="project" value="InterPro"/>
</dbReference>
<dbReference type="InterPro" id="IPR005628">
    <property type="entry name" value="GspK"/>
</dbReference>
<dbReference type="PANTHER" id="PTHR38831">
    <property type="entry name" value="TYPE II SECRETION SYSTEM PROTEIN K"/>
    <property type="match status" value="1"/>
</dbReference>
<feature type="region of interest" description="Disordered" evidence="10">
    <location>
        <begin position="177"/>
        <end position="200"/>
    </location>
</feature>
<accession>A0A6C2YU14</accession>
<evidence type="ECO:0008006" key="15">
    <source>
        <dbReference type="Google" id="ProtNLM"/>
    </source>
</evidence>
<comment type="similarity">
    <text evidence="2">Belongs to the GSP K family.</text>
</comment>
<sequence length="518" mass="55988">MRRSLVQSRRQSAPRQSGFVLVAVLVVVVLLSLAAYQFSELMTAETRAANRIVRIAQARALAESGIHYAAAILADSESLQSVAGGNPFDNESAFKDVIVVSNSVPRLQGRFTLIAVNDTDDFSGTTSYRYGVTDEAARINLNTLLAVDSSGEVGKNLLLKLPNMSEEAANSILDWIDTDEEPRTGGAESTSYAGGSPSYRAKNGPLDSLEELLYVRNVTPSLLFGNDRNRNGRLDSGEDSTGILDRGWLPYLTIYSREQNIASDGTARIFLNDSAFSDLQTKLETAVGAELANYILLYRLYGGTTTMPSGQTRQGSSSEAASTVKSLIGGNPQAKVSISSLFDLVDSMVVVPGQRNAPSTVFNSPLSSKNADSLRETMPKLFDFATTRQDTELPGRININTVSKTVLAALPGLDETKVQSLIDKRPQPNSTESTDPVYSSPSWLISEANLDAATCRTLERYITTQTQVYRVQAVGTFDSGGPSARIEAVIDTNQGYPRIVSWRDLSELGKGFELSSSN</sequence>
<evidence type="ECO:0000313" key="13">
    <source>
        <dbReference type="EMBL" id="VIP04405.1"/>
    </source>
</evidence>
<evidence type="ECO:0000259" key="12">
    <source>
        <dbReference type="Pfam" id="PF21687"/>
    </source>
</evidence>
<dbReference type="SUPFAM" id="SSF158544">
    <property type="entry name" value="GspK insert domain-like"/>
    <property type="match status" value="1"/>
</dbReference>
<feature type="domain" description="T2SS protein K first SAM-like" evidence="12">
    <location>
        <begin position="137"/>
        <end position="222"/>
    </location>
</feature>
<dbReference type="InParanoid" id="A0A6C2YU14"/>
<keyword evidence="14" id="KW-1185">Reference proteome</keyword>
<evidence type="ECO:0000256" key="10">
    <source>
        <dbReference type="SAM" id="MobiDB-lite"/>
    </source>
</evidence>
<feature type="domain" description="T2SS protein K second SAM-like" evidence="11">
    <location>
        <begin position="397"/>
        <end position="427"/>
    </location>
</feature>
<dbReference type="InterPro" id="IPR049179">
    <property type="entry name" value="T2SSK_SAM-like_2nd"/>
</dbReference>
<reference evidence="13" key="1">
    <citation type="submission" date="2019-04" db="EMBL/GenBank/DDBJ databases">
        <authorList>
            <consortium name="Science for Life Laboratories"/>
        </authorList>
    </citation>
    <scope>NUCLEOTIDE SEQUENCE</scope>
    <source>
        <strain evidence="13">MBLW1</strain>
    </source>
</reference>
<dbReference type="Pfam" id="PF21687">
    <property type="entry name" value="T2SSK_1st"/>
    <property type="match status" value="1"/>
</dbReference>
<evidence type="ECO:0000256" key="8">
    <source>
        <dbReference type="ARBA" id="ARBA00022989"/>
    </source>
</evidence>
<evidence type="ECO:0000256" key="6">
    <source>
        <dbReference type="ARBA" id="ARBA00022692"/>
    </source>
</evidence>
<keyword evidence="5" id="KW-0997">Cell inner membrane</keyword>
<evidence type="ECO:0000256" key="2">
    <source>
        <dbReference type="ARBA" id="ARBA00007246"/>
    </source>
</evidence>
<dbReference type="GO" id="GO:0005886">
    <property type="term" value="C:plasma membrane"/>
    <property type="evidence" value="ECO:0007669"/>
    <property type="project" value="UniProtKB-SubCell"/>
</dbReference>
<dbReference type="Pfam" id="PF03934">
    <property type="entry name" value="T2SSK"/>
    <property type="match status" value="1"/>
</dbReference>
<gene>
    <name evidence="13" type="ORF">GMBLW1_47880</name>
</gene>
<evidence type="ECO:0000256" key="3">
    <source>
        <dbReference type="ARBA" id="ARBA00022448"/>
    </source>
</evidence>
<dbReference type="AlphaFoldDB" id="A0A6C2YU14"/>
<evidence type="ECO:0000313" key="14">
    <source>
        <dbReference type="Proteomes" id="UP000464378"/>
    </source>
</evidence>
<protein>
    <recommendedName>
        <fullName evidence="15">General secretion pathway protein K</fullName>
    </recommendedName>
</protein>
<name>A0A6C2YU14_9BACT</name>
<evidence type="ECO:0000256" key="4">
    <source>
        <dbReference type="ARBA" id="ARBA00022475"/>
    </source>
</evidence>
<dbReference type="InterPro" id="IPR049031">
    <property type="entry name" value="T2SSK_SAM-like_1st"/>
</dbReference>